<feature type="signal peptide" evidence="4">
    <location>
        <begin position="1"/>
        <end position="22"/>
    </location>
</feature>
<keyword evidence="3" id="KW-0186">Copper</keyword>
<keyword evidence="4" id="KW-0732">Signal</keyword>
<gene>
    <name evidence="6" type="ORF">D3P09_16220</name>
</gene>
<evidence type="ECO:0000256" key="3">
    <source>
        <dbReference type="RuleBase" id="RU000393"/>
    </source>
</evidence>
<sequence length="176" mass="18598">MKKMMMLLTVLLLVQTAAIASAEEGNAPAEQSVTIVNTKGEEIGSAQLKQQGGKVMIQLEAKGLTPGVHAIHIHAEGKCEPPEFKSAGDHFNPQHKQHGFKNPKGFHAGDLPNIKVKEDGTVTAMLESETVTLLPGKPNTLSKEGGTSLVIHEKGDDYVTDPSGNSGARIACGVIK</sequence>
<comment type="catalytic activity">
    <reaction evidence="3">
        <text>2 superoxide + 2 H(+) = H2O2 + O2</text>
        <dbReference type="Rhea" id="RHEA:20696"/>
        <dbReference type="ChEBI" id="CHEBI:15378"/>
        <dbReference type="ChEBI" id="CHEBI:15379"/>
        <dbReference type="ChEBI" id="CHEBI:16240"/>
        <dbReference type="ChEBI" id="CHEBI:18421"/>
        <dbReference type="EC" id="1.15.1.1"/>
    </reaction>
</comment>
<comment type="similarity">
    <text evidence="1 3">Belongs to the Cu-Zn superoxide dismutase family.</text>
</comment>
<comment type="function">
    <text evidence="2">Destroys radicals which are normally produced within the cells and which are toxic to biological systems. May play a role in favoring mycobacterial survival in phagocytes.</text>
</comment>
<dbReference type="PANTHER" id="PTHR10003">
    <property type="entry name" value="SUPEROXIDE DISMUTASE CU-ZN -RELATED"/>
    <property type="match status" value="1"/>
</dbReference>
<dbReference type="EMBL" id="QXQB01000003">
    <property type="protein sequence ID" value="RJX39046.1"/>
    <property type="molecule type" value="Genomic_DNA"/>
</dbReference>
<dbReference type="RefSeq" id="WP_120112054.1">
    <property type="nucleotide sequence ID" value="NZ_QXQB01000003.1"/>
</dbReference>
<comment type="cofactor">
    <cofactor evidence="3">
        <name>Cu cation</name>
        <dbReference type="ChEBI" id="CHEBI:23378"/>
    </cofactor>
    <text evidence="3">Binds 1 copper ion per subunit.</text>
</comment>
<evidence type="ECO:0000313" key="6">
    <source>
        <dbReference type="EMBL" id="RJX39046.1"/>
    </source>
</evidence>
<dbReference type="InterPro" id="IPR018152">
    <property type="entry name" value="SOD_Cu/Zn_BS"/>
</dbReference>
<name>A0A3A6PH36_9BACL</name>
<dbReference type="PROSITE" id="PS00332">
    <property type="entry name" value="SOD_CU_ZN_2"/>
    <property type="match status" value="1"/>
</dbReference>
<dbReference type="Pfam" id="PF00080">
    <property type="entry name" value="Sod_Cu"/>
    <property type="match status" value="1"/>
</dbReference>
<evidence type="ECO:0000256" key="2">
    <source>
        <dbReference type="ARBA" id="ARBA00024900"/>
    </source>
</evidence>
<dbReference type="InterPro" id="IPR024134">
    <property type="entry name" value="SOD_Cu/Zn_/chaperone"/>
</dbReference>
<evidence type="ECO:0000256" key="1">
    <source>
        <dbReference type="ARBA" id="ARBA00010457"/>
    </source>
</evidence>
<dbReference type="Gene3D" id="2.60.40.200">
    <property type="entry name" value="Superoxide dismutase, copper/zinc binding domain"/>
    <property type="match status" value="1"/>
</dbReference>
<dbReference type="InterPro" id="IPR001424">
    <property type="entry name" value="SOD_Cu_Zn_dom"/>
</dbReference>
<keyword evidence="3" id="KW-0560">Oxidoreductase</keyword>
<evidence type="ECO:0000256" key="4">
    <source>
        <dbReference type="SAM" id="SignalP"/>
    </source>
</evidence>
<comment type="caution">
    <text evidence="6">The sequence shown here is derived from an EMBL/GenBank/DDBJ whole genome shotgun (WGS) entry which is preliminary data.</text>
</comment>
<feature type="domain" description="Superoxide dismutase copper/zinc binding" evidence="5">
    <location>
        <begin position="44"/>
        <end position="175"/>
    </location>
</feature>
<keyword evidence="7" id="KW-1185">Reference proteome</keyword>
<dbReference type="OrthoDB" id="9792957at2"/>
<protein>
    <recommendedName>
        <fullName evidence="3">Superoxide dismutase [Cu-Zn]</fullName>
        <ecNumber evidence="3">1.15.1.1</ecNumber>
    </recommendedName>
</protein>
<dbReference type="AlphaFoldDB" id="A0A3A6PH36"/>
<feature type="chain" id="PRO_5017329481" description="Superoxide dismutase [Cu-Zn]" evidence="4">
    <location>
        <begin position="23"/>
        <end position="176"/>
    </location>
</feature>
<evidence type="ECO:0000259" key="5">
    <source>
        <dbReference type="Pfam" id="PF00080"/>
    </source>
</evidence>
<evidence type="ECO:0000313" key="7">
    <source>
        <dbReference type="Proteomes" id="UP000267798"/>
    </source>
</evidence>
<dbReference type="SUPFAM" id="SSF49329">
    <property type="entry name" value="Cu,Zn superoxide dismutase-like"/>
    <property type="match status" value="1"/>
</dbReference>
<dbReference type="Proteomes" id="UP000267798">
    <property type="component" value="Unassembled WGS sequence"/>
</dbReference>
<dbReference type="PRINTS" id="PR00068">
    <property type="entry name" value="CUZNDISMTASE"/>
</dbReference>
<dbReference type="CDD" id="cd00305">
    <property type="entry name" value="Cu-Zn_Superoxide_Dismutase"/>
    <property type="match status" value="1"/>
</dbReference>
<dbReference type="GO" id="GO:0005507">
    <property type="term" value="F:copper ion binding"/>
    <property type="evidence" value="ECO:0007669"/>
    <property type="project" value="InterPro"/>
</dbReference>
<proteinExistence type="inferred from homology"/>
<dbReference type="EC" id="1.15.1.1" evidence="3"/>
<keyword evidence="3" id="KW-0862">Zinc</keyword>
<keyword evidence="3" id="KW-0479">Metal-binding</keyword>
<dbReference type="GO" id="GO:0004784">
    <property type="term" value="F:superoxide dismutase activity"/>
    <property type="evidence" value="ECO:0007669"/>
    <property type="project" value="UniProtKB-EC"/>
</dbReference>
<comment type="cofactor">
    <cofactor evidence="3">
        <name>Zn(2+)</name>
        <dbReference type="ChEBI" id="CHEBI:29105"/>
    </cofactor>
    <text evidence="3">Binds 1 zinc ion per subunit.</text>
</comment>
<accession>A0A3A6PH36</accession>
<reference evidence="6 7" key="1">
    <citation type="submission" date="2018-09" db="EMBL/GenBank/DDBJ databases">
        <title>Paenibacillus aracenensis nov. sp. isolated from a cave in southern Spain.</title>
        <authorList>
            <person name="Jurado V."/>
            <person name="Gutierrez-Patricio S."/>
            <person name="Gonzalez-Pimentel J.L."/>
            <person name="Miller A.Z."/>
            <person name="Laiz L."/>
            <person name="Saiz-Jimenez C."/>
        </authorList>
    </citation>
    <scope>NUCLEOTIDE SEQUENCE [LARGE SCALE GENOMIC DNA]</scope>
    <source>
        <strain evidence="6 7">JCM 19203</strain>
    </source>
</reference>
<dbReference type="InterPro" id="IPR036423">
    <property type="entry name" value="SOD-like_Cu/Zn_dom_sf"/>
</dbReference>
<organism evidence="6 7">
    <name type="scientific">Paenibacillus pinisoli</name>
    <dbReference type="NCBI Taxonomy" id="1276110"/>
    <lineage>
        <taxon>Bacteria</taxon>
        <taxon>Bacillati</taxon>
        <taxon>Bacillota</taxon>
        <taxon>Bacilli</taxon>
        <taxon>Bacillales</taxon>
        <taxon>Paenibacillaceae</taxon>
        <taxon>Paenibacillus</taxon>
    </lineage>
</organism>